<comment type="caution">
    <text evidence="1">The sequence shown here is derived from an EMBL/GenBank/DDBJ whole genome shotgun (WGS) entry which is preliminary data.</text>
</comment>
<dbReference type="EMBL" id="CM056741">
    <property type="protein sequence ID" value="KAJ8686381.1"/>
    <property type="molecule type" value="Genomic_DNA"/>
</dbReference>
<evidence type="ECO:0000313" key="1">
    <source>
        <dbReference type="EMBL" id="KAJ8686381.1"/>
    </source>
</evidence>
<keyword evidence="2" id="KW-1185">Reference proteome</keyword>
<dbReference type="Proteomes" id="UP001239111">
    <property type="component" value="Chromosome 1"/>
</dbReference>
<reference evidence="1" key="1">
    <citation type="submission" date="2023-04" db="EMBL/GenBank/DDBJ databases">
        <title>A chromosome-level genome assembly of the parasitoid wasp Eretmocerus hayati.</title>
        <authorList>
            <person name="Zhong Y."/>
            <person name="Liu S."/>
            <person name="Liu Y."/>
        </authorList>
    </citation>
    <scope>NUCLEOTIDE SEQUENCE</scope>
    <source>
        <strain evidence="1">ZJU_SS_LIU_2023</strain>
    </source>
</reference>
<accession>A0ACC2PUC9</accession>
<name>A0ACC2PUC9_9HYME</name>
<evidence type="ECO:0000313" key="2">
    <source>
        <dbReference type="Proteomes" id="UP001239111"/>
    </source>
</evidence>
<sequence length="464" mass="52522">MSSNVRISQKYQSKPQERHSGDCIESVNACEFLILFENPERRDSICMQFYTNHSHVERPPVDCHRYPLQLTRRTFSLMQKLNLLSPSIQNVSSQPHFGLLFDIDGVLVRGKQVIPCAPEGFKRLVKSNNEFRVPTVFVTNSGNTIRSEKAADLTRVLGVPITEDQVILSHTPLRAFKEYQDKRLLFSGQGDVHKIALELGFTNIVTMEEVVRNFPSLDYVNKDRRKPHNGPLNPDFKKIDGIVLVNEPINWETSLQLLVDLLITNGMPSAKLADTPFPHMTVMACNVDLLWVSEAPIERYGHGAFLHCLECLYKKVTGKELVYTALIGKPSILTYCYANDKIAEHARKIGISPKIETLYAIGDNINTDVYGANLYNNFLKTEKYGNSPSYSSAILKNIQKSESRAKTCSSILVETGVHHKDSKFLERHSHATFMPLDKRLLTPSFISQDVSCAIDTVFEKENFK</sequence>
<gene>
    <name evidence="1" type="ORF">QAD02_022175</name>
</gene>
<proteinExistence type="predicted"/>
<organism evidence="1 2">
    <name type="scientific">Eretmocerus hayati</name>
    <dbReference type="NCBI Taxonomy" id="131215"/>
    <lineage>
        <taxon>Eukaryota</taxon>
        <taxon>Metazoa</taxon>
        <taxon>Ecdysozoa</taxon>
        <taxon>Arthropoda</taxon>
        <taxon>Hexapoda</taxon>
        <taxon>Insecta</taxon>
        <taxon>Pterygota</taxon>
        <taxon>Neoptera</taxon>
        <taxon>Endopterygota</taxon>
        <taxon>Hymenoptera</taxon>
        <taxon>Apocrita</taxon>
        <taxon>Proctotrupomorpha</taxon>
        <taxon>Chalcidoidea</taxon>
        <taxon>Aphelinidae</taxon>
        <taxon>Aphelininae</taxon>
        <taxon>Eretmocerus</taxon>
    </lineage>
</organism>
<protein>
    <submittedName>
        <fullName evidence="1">Uncharacterized protein</fullName>
    </submittedName>
</protein>